<feature type="non-terminal residue" evidence="1">
    <location>
        <position position="143"/>
    </location>
</feature>
<dbReference type="OrthoDB" id="3501153at2759"/>
<gene>
    <name evidence="1" type="ORF">L207DRAFT_400627</name>
</gene>
<feature type="non-terminal residue" evidence="1">
    <location>
        <position position="1"/>
    </location>
</feature>
<dbReference type="EMBL" id="KZ613940">
    <property type="protein sequence ID" value="PMD45849.1"/>
    <property type="molecule type" value="Genomic_DNA"/>
</dbReference>
<dbReference type="AlphaFoldDB" id="A0A2J6S506"/>
<accession>A0A2J6S506</accession>
<organism evidence="1 2">
    <name type="scientific">Hyaloscypha variabilis (strain UAMH 11265 / GT02V1 / F)</name>
    <name type="common">Meliniomyces variabilis</name>
    <dbReference type="NCBI Taxonomy" id="1149755"/>
    <lineage>
        <taxon>Eukaryota</taxon>
        <taxon>Fungi</taxon>
        <taxon>Dikarya</taxon>
        <taxon>Ascomycota</taxon>
        <taxon>Pezizomycotina</taxon>
        <taxon>Leotiomycetes</taxon>
        <taxon>Helotiales</taxon>
        <taxon>Hyaloscyphaceae</taxon>
        <taxon>Hyaloscypha</taxon>
        <taxon>Hyaloscypha variabilis</taxon>
    </lineage>
</organism>
<name>A0A2J6S506_HYAVF</name>
<sequence>DEDWNHCGRPSKVAIEKGCIMEPLFYGWMPSQCVFKELSDRFPVFEDRTWYTDPDLSIPIPPEELWRGEHDPIYTKRYHGEHCLFQWRKLQYAMHNRKEFIDNKTVSLHHSGHCADELSTWFEGPNDANIVELGFYRCRKTIW</sequence>
<dbReference type="STRING" id="1149755.A0A2J6S506"/>
<protein>
    <submittedName>
        <fullName evidence="1">Uncharacterized protein</fullName>
    </submittedName>
</protein>
<dbReference type="InterPro" id="IPR053008">
    <property type="entry name" value="Phomopsin_biosynth_assoc"/>
</dbReference>
<keyword evidence="2" id="KW-1185">Reference proteome</keyword>
<proteinExistence type="predicted"/>
<dbReference type="Proteomes" id="UP000235786">
    <property type="component" value="Unassembled WGS sequence"/>
</dbReference>
<reference evidence="1 2" key="1">
    <citation type="submission" date="2016-04" db="EMBL/GenBank/DDBJ databases">
        <title>A degradative enzymes factory behind the ericoid mycorrhizal symbiosis.</title>
        <authorList>
            <consortium name="DOE Joint Genome Institute"/>
            <person name="Martino E."/>
            <person name="Morin E."/>
            <person name="Grelet G."/>
            <person name="Kuo A."/>
            <person name="Kohler A."/>
            <person name="Daghino S."/>
            <person name="Barry K."/>
            <person name="Choi C."/>
            <person name="Cichocki N."/>
            <person name="Clum A."/>
            <person name="Copeland A."/>
            <person name="Hainaut M."/>
            <person name="Haridas S."/>
            <person name="Labutti K."/>
            <person name="Lindquist E."/>
            <person name="Lipzen A."/>
            <person name="Khouja H.-R."/>
            <person name="Murat C."/>
            <person name="Ohm R."/>
            <person name="Olson A."/>
            <person name="Spatafora J."/>
            <person name="Veneault-Fourrey C."/>
            <person name="Henrissat B."/>
            <person name="Grigoriev I."/>
            <person name="Martin F."/>
            <person name="Perotto S."/>
        </authorList>
    </citation>
    <scope>NUCLEOTIDE SEQUENCE [LARGE SCALE GENOMIC DNA]</scope>
    <source>
        <strain evidence="1 2">F</strain>
    </source>
</reference>
<dbReference type="PANTHER" id="PTHR35896">
    <property type="entry name" value="IG-LIKE DOMAIN-CONTAINING PROTEIN"/>
    <property type="match status" value="1"/>
</dbReference>
<evidence type="ECO:0000313" key="1">
    <source>
        <dbReference type="EMBL" id="PMD45849.1"/>
    </source>
</evidence>
<dbReference type="PANTHER" id="PTHR35896:SF3">
    <property type="entry name" value="MAJOR FACILITATOR SUPERFAMILY TRANSPORTER"/>
    <property type="match status" value="1"/>
</dbReference>
<evidence type="ECO:0000313" key="2">
    <source>
        <dbReference type="Proteomes" id="UP000235786"/>
    </source>
</evidence>